<gene>
    <name evidence="1" type="ORF">GCM10007852_13260</name>
</gene>
<accession>A0AA37T166</accession>
<evidence type="ECO:0008006" key="3">
    <source>
        <dbReference type="Google" id="ProtNLM"/>
    </source>
</evidence>
<evidence type="ECO:0000313" key="2">
    <source>
        <dbReference type="Proteomes" id="UP001156601"/>
    </source>
</evidence>
<name>A0AA37T166_9ALTE</name>
<dbReference type="RefSeq" id="WP_284216715.1">
    <property type="nucleotide sequence ID" value="NZ_BSOT01000005.1"/>
</dbReference>
<evidence type="ECO:0000313" key="1">
    <source>
        <dbReference type="EMBL" id="GLR70418.1"/>
    </source>
</evidence>
<sequence length="108" mass="12366">MQTLELVTFTSKEGVTQAQVIEANDKVMQEIKHFDGFVYRSLCFQKESKQWLDIVYWENALAAKNAQEKFMTLPCCQMLMSLIDESSTSMLHADVLLDSPFSEMENCG</sequence>
<keyword evidence="2" id="KW-1185">Reference proteome</keyword>
<proteinExistence type="predicted"/>
<reference evidence="1" key="2">
    <citation type="submission" date="2023-01" db="EMBL/GenBank/DDBJ databases">
        <title>Draft genome sequence of Agaribacter marinus strain NBRC 110023.</title>
        <authorList>
            <person name="Sun Q."/>
            <person name="Mori K."/>
        </authorList>
    </citation>
    <scope>NUCLEOTIDE SEQUENCE</scope>
    <source>
        <strain evidence="1">NBRC 110023</strain>
    </source>
</reference>
<protein>
    <recommendedName>
        <fullName evidence="3">ABM domain-containing protein</fullName>
    </recommendedName>
</protein>
<dbReference type="AlphaFoldDB" id="A0AA37T166"/>
<comment type="caution">
    <text evidence="1">The sequence shown here is derived from an EMBL/GenBank/DDBJ whole genome shotgun (WGS) entry which is preliminary data.</text>
</comment>
<dbReference type="SUPFAM" id="SSF54909">
    <property type="entry name" value="Dimeric alpha+beta barrel"/>
    <property type="match status" value="1"/>
</dbReference>
<reference evidence="1" key="1">
    <citation type="journal article" date="2014" name="Int. J. Syst. Evol. Microbiol.">
        <title>Complete genome sequence of Corynebacterium casei LMG S-19264T (=DSM 44701T), isolated from a smear-ripened cheese.</title>
        <authorList>
            <consortium name="US DOE Joint Genome Institute (JGI-PGF)"/>
            <person name="Walter F."/>
            <person name="Albersmeier A."/>
            <person name="Kalinowski J."/>
            <person name="Ruckert C."/>
        </authorList>
    </citation>
    <scope>NUCLEOTIDE SEQUENCE</scope>
    <source>
        <strain evidence="1">NBRC 110023</strain>
    </source>
</reference>
<organism evidence="1 2">
    <name type="scientific">Agaribacter marinus</name>
    <dbReference type="NCBI Taxonomy" id="1431249"/>
    <lineage>
        <taxon>Bacteria</taxon>
        <taxon>Pseudomonadati</taxon>
        <taxon>Pseudomonadota</taxon>
        <taxon>Gammaproteobacteria</taxon>
        <taxon>Alteromonadales</taxon>
        <taxon>Alteromonadaceae</taxon>
        <taxon>Agaribacter</taxon>
    </lineage>
</organism>
<dbReference type="InterPro" id="IPR011008">
    <property type="entry name" value="Dimeric_a/b-barrel"/>
</dbReference>
<dbReference type="Proteomes" id="UP001156601">
    <property type="component" value="Unassembled WGS sequence"/>
</dbReference>
<dbReference type="EMBL" id="BSOT01000005">
    <property type="protein sequence ID" value="GLR70418.1"/>
    <property type="molecule type" value="Genomic_DNA"/>
</dbReference>